<accession>A0AAJ0D685</accession>
<keyword evidence="8" id="KW-1185">Reference proteome</keyword>
<evidence type="ECO:0000313" key="8">
    <source>
        <dbReference type="Proteomes" id="UP001271007"/>
    </source>
</evidence>
<dbReference type="PANTHER" id="PTHR45646:SF11">
    <property type="entry name" value="SERINE_THREONINE-PROTEIN KINASE DOA"/>
    <property type="match status" value="1"/>
</dbReference>
<feature type="domain" description="Protein kinase" evidence="6">
    <location>
        <begin position="1"/>
        <end position="197"/>
    </location>
</feature>
<reference evidence="7" key="1">
    <citation type="submission" date="2023-04" db="EMBL/GenBank/DDBJ databases">
        <title>Black Yeasts Isolated from many extreme environments.</title>
        <authorList>
            <person name="Coleine C."/>
            <person name="Stajich J.E."/>
            <person name="Selbmann L."/>
        </authorList>
    </citation>
    <scope>NUCLEOTIDE SEQUENCE</scope>
    <source>
        <strain evidence="7">CCFEE 5312</strain>
    </source>
</reference>
<gene>
    <name evidence="7" type="ORF">LTR09_011532</name>
</gene>
<keyword evidence="3" id="KW-0547">Nucleotide-binding</keyword>
<keyword evidence="2" id="KW-0808">Transferase</keyword>
<keyword evidence="1" id="KW-0723">Serine/threonine-protein kinase</keyword>
<dbReference type="InterPro" id="IPR000719">
    <property type="entry name" value="Prot_kinase_dom"/>
</dbReference>
<dbReference type="SMART" id="SM00220">
    <property type="entry name" value="S_TKc"/>
    <property type="match status" value="1"/>
</dbReference>
<name>A0AAJ0D685_9PEZI</name>
<evidence type="ECO:0000256" key="5">
    <source>
        <dbReference type="ARBA" id="ARBA00022840"/>
    </source>
</evidence>
<evidence type="ECO:0000259" key="6">
    <source>
        <dbReference type="PROSITE" id="PS50011"/>
    </source>
</evidence>
<organism evidence="7 8">
    <name type="scientific">Extremus antarcticus</name>
    <dbReference type="NCBI Taxonomy" id="702011"/>
    <lineage>
        <taxon>Eukaryota</taxon>
        <taxon>Fungi</taxon>
        <taxon>Dikarya</taxon>
        <taxon>Ascomycota</taxon>
        <taxon>Pezizomycotina</taxon>
        <taxon>Dothideomycetes</taxon>
        <taxon>Dothideomycetidae</taxon>
        <taxon>Mycosphaerellales</taxon>
        <taxon>Extremaceae</taxon>
        <taxon>Extremus</taxon>
    </lineage>
</organism>
<evidence type="ECO:0000313" key="7">
    <source>
        <dbReference type="EMBL" id="KAK3047018.1"/>
    </source>
</evidence>
<evidence type="ECO:0000256" key="2">
    <source>
        <dbReference type="ARBA" id="ARBA00022679"/>
    </source>
</evidence>
<dbReference type="Pfam" id="PF00069">
    <property type="entry name" value="Pkinase"/>
    <property type="match status" value="1"/>
</dbReference>
<dbReference type="EMBL" id="JAWDJX010000070">
    <property type="protein sequence ID" value="KAK3047018.1"/>
    <property type="molecule type" value="Genomic_DNA"/>
</dbReference>
<dbReference type="AlphaFoldDB" id="A0AAJ0D685"/>
<keyword evidence="5" id="KW-0067">ATP-binding</keyword>
<evidence type="ECO:0000256" key="1">
    <source>
        <dbReference type="ARBA" id="ARBA00022527"/>
    </source>
</evidence>
<evidence type="ECO:0000256" key="4">
    <source>
        <dbReference type="ARBA" id="ARBA00022777"/>
    </source>
</evidence>
<protein>
    <recommendedName>
        <fullName evidence="6">Protein kinase domain-containing protein</fullName>
    </recommendedName>
</protein>
<dbReference type="InterPro" id="IPR051175">
    <property type="entry name" value="CLK_kinases"/>
</dbReference>
<dbReference type="GO" id="GO:0043484">
    <property type="term" value="P:regulation of RNA splicing"/>
    <property type="evidence" value="ECO:0007669"/>
    <property type="project" value="TreeGrafter"/>
</dbReference>
<dbReference type="SUPFAM" id="SSF56112">
    <property type="entry name" value="Protein kinase-like (PK-like)"/>
    <property type="match status" value="1"/>
</dbReference>
<dbReference type="PANTHER" id="PTHR45646">
    <property type="entry name" value="SERINE/THREONINE-PROTEIN KINASE DOA-RELATED"/>
    <property type="match status" value="1"/>
</dbReference>
<dbReference type="Gene3D" id="1.10.510.10">
    <property type="entry name" value="Transferase(Phosphotransferase) domain 1"/>
    <property type="match status" value="1"/>
</dbReference>
<dbReference type="GO" id="GO:0004674">
    <property type="term" value="F:protein serine/threonine kinase activity"/>
    <property type="evidence" value="ECO:0007669"/>
    <property type="project" value="UniProtKB-KW"/>
</dbReference>
<dbReference type="Proteomes" id="UP001271007">
    <property type="component" value="Unassembled WGS sequence"/>
</dbReference>
<keyword evidence="4" id="KW-0418">Kinase</keyword>
<evidence type="ECO:0000256" key="3">
    <source>
        <dbReference type="ARBA" id="ARBA00022741"/>
    </source>
</evidence>
<dbReference type="GO" id="GO:0005634">
    <property type="term" value="C:nucleus"/>
    <property type="evidence" value="ECO:0007669"/>
    <property type="project" value="TreeGrafter"/>
</dbReference>
<comment type="caution">
    <text evidence="7">The sequence shown here is derived from an EMBL/GenBank/DDBJ whole genome shotgun (WGS) entry which is preliminary data.</text>
</comment>
<proteinExistence type="predicted"/>
<dbReference type="GO" id="GO:0005524">
    <property type="term" value="F:ATP binding"/>
    <property type="evidence" value="ECO:0007669"/>
    <property type="project" value="UniProtKB-KW"/>
</dbReference>
<dbReference type="InterPro" id="IPR011009">
    <property type="entry name" value="Kinase-like_dom_sf"/>
</dbReference>
<sequence>MAYFHRVINADELRSILSHHPNGGKDDQIHVELALFQPLLDQSILAACRNPDASYTEDIQPYVYRAPEVILDIPWSYPMDIWNVGVMIWDLFEKQHLFSAQSPSDDQSSEYHLAEMYAILGPPPLDYLQRTETSWEHFEVDGTCKDLVPIPNLSLETSERSLNGDNKARFLDFVRKMLQWVPEKRHTAKQLLEDTWLND</sequence>
<dbReference type="PROSITE" id="PS50011">
    <property type="entry name" value="PROTEIN_KINASE_DOM"/>
    <property type="match status" value="1"/>
</dbReference>